<feature type="compositionally biased region" description="Basic residues" evidence="1">
    <location>
        <begin position="253"/>
        <end position="270"/>
    </location>
</feature>
<evidence type="ECO:0000313" key="2">
    <source>
        <dbReference type="EMBL" id="PIZ85739.1"/>
    </source>
</evidence>
<dbReference type="NCBIfam" id="NF008573">
    <property type="entry name" value="PRK11525.1"/>
    <property type="match status" value="1"/>
</dbReference>
<dbReference type="EMBL" id="PFOX01000037">
    <property type="protein sequence ID" value="PIZ85739.1"/>
    <property type="molecule type" value="Genomic_DNA"/>
</dbReference>
<name>A0A2J0MNW0_9BACT</name>
<organism evidence="2 3">
    <name type="scientific">Candidatus Nomurabacteria bacterium CG_4_10_14_0_2_um_filter_33_9</name>
    <dbReference type="NCBI Taxonomy" id="1974728"/>
    <lineage>
        <taxon>Bacteria</taxon>
        <taxon>Candidatus Nomuraibacteriota</taxon>
    </lineage>
</organism>
<comment type="caution">
    <text evidence="2">The sequence shown here is derived from an EMBL/GenBank/DDBJ whole genome shotgun (WGS) entry which is preliminary data.</text>
</comment>
<sequence length="270" mass="30753">MKTSIFEELKKINKYGKEYWSARELGKVLEYSEYRFFIPVIEKAKMACENSGFPSDDHFEDVHDMVSIGSGAERQISDTNMSRYACYLAVQSADSSKVIVGKAKSYFAIQTRRQENQDQLEDDSKRVMLREEMTEHNKKLMSAAKSAGVFNYANFQDAGYMGLYGGLRQKDIHIRKKLNEKQSILDHMGSEELAANLFRATQTKAKLSRENIHGQGLASTAHQEVGAKVRKTIIELGGTMPENLPTEESIREPKKRLKTVNKKLLKDKKK</sequence>
<accession>A0A2J0MNW0</accession>
<protein>
    <submittedName>
        <fullName evidence="2">DNA damage-inducible protein D</fullName>
    </submittedName>
</protein>
<evidence type="ECO:0000313" key="3">
    <source>
        <dbReference type="Proteomes" id="UP000229132"/>
    </source>
</evidence>
<proteinExistence type="predicted"/>
<dbReference type="AlphaFoldDB" id="A0A2J0MNW0"/>
<dbReference type="Proteomes" id="UP000229132">
    <property type="component" value="Unassembled WGS sequence"/>
</dbReference>
<feature type="region of interest" description="Disordered" evidence="1">
    <location>
        <begin position="240"/>
        <end position="270"/>
    </location>
</feature>
<reference evidence="3" key="1">
    <citation type="submission" date="2017-09" db="EMBL/GenBank/DDBJ databases">
        <title>Depth-based differentiation of microbial function through sediment-hosted aquifers and enrichment of novel symbionts in the deep terrestrial subsurface.</title>
        <authorList>
            <person name="Probst A.J."/>
            <person name="Ladd B."/>
            <person name="Jarett J.K."/>
            <person name="Geller-Mcgrath D.E."/>
            <person name="Sieber C.M.K."/>
            <person name="Emerson J.B."/>
            <person name="Anantharaman K."/>
            <person name="Thomas B.C."/>
            <person name="Malmstrom R."/>
            <person name="Stieglmeier M."/>
            <person name="Klingl A."/>
            <person name="Woyke T."/>
            <person name="Ryan C.M."/>
            <person name="Banfield J.F."/>
        </authorList>
    </citation>
    <scope>NUCLEOTIDE SEQUENCE [LARGE SCALE GENOMIC DNA]</scope>
</reference>
<gene>
    <name evidence="2" type="ORF">COX94_02140</name>
</gene>
<evidence type="ECO:0000256" key="1">
    <source>
        <dbReference type="SAM" id="MobiDB-lite"/>
    </source>
</evidence>